<comment type="caution">
    <text evidence="8">The sequence shown here is derived from an EMBL/GenBank/DDBJ whole genome shotgun (WGS) entry which is preliminary data.</text>
</comment>
<name>A0A8S1M707_9CILI</name>
<protein>
    <recommendedName>
        <fullName evidence="7">Protein kinase domain-containing protein</fullName>
    </recommendedName>
</protein>
<proteinExistence type="predicted"/>
<keyword evidence="3 6" id="KW-0547">Nucleotide-binding</keyword>
<dbReference type="FunFam" id="1.10.510.10:FF:000571">
    <property type="entry name" value="Maternal embryonic leucine zipper kinase"/>
    <property type="match status" value="1"/>
</dbReference>
<dbReference type="Proteomes" id="UP000692954">
    <property type="component" value="Unassembled WGS sequence"/>
</dbReference>
<dbReference type="InterPro" id="IPR017441">
    <property type="entry name" value="Protein_kinase_ATP_BS"/>
</dbReference>
<evidence type="ECO:0000256" key="6">
    <source>
        <dbReference type="PROSITE-ProRule" id="PRU10141"/>
    </source>
</evidence>
<dbReference type="GO" id="GO:0005524">
    <property type="term" value="F:ATP binding"/>
    <property type="evidence" value="ECO:0007669"/>
    <property type="project" value="UniProtKB-UniRule"/>
</dbReference>
<dbReference type="InterPro" id="IPR000719">
    <property type="entry name" value="Prot_kinase_dom"/>
</dbReference>
<keyword evidence="5 6" id="KW-0067">ATP-binding</keyword>
<dbReference type="GO" id="GO:0005829">
    <property type="term" value="C:cytosol"/>
    <property type="evidence" value="ECO:0007669"/>
    <property type="project" value="TreeGrafter"/>
</dbReference>
<dbReference type="PROSITE" id="PS00107">
    <property type="entry name" value="PROTEIN_KINASE_ATP"/>
    <property type="match status" value="1"/>
</dbReference>
<dbReference type="PROSITE" id="PS00108">
    <property type="entry name" value="PROTEIN_KINASE_ST"/>
    <property type="match status" value="1"/>
</dbReference>
<evidence type="ECO:0000256" key="4">
    <source>
        <dbReference type="ARBA" id="ARBA00022777"/>
    </source>
</evidence>
<dbReference type="Pfam" id="PF00069">
    <property type="entry name" value="Pkinase"/>
    <property type="match status" value="1"/>
</dbReference>
<dbReference type="GO" id="GO:0010506">
    <property type="term" value="P:regulation of autophagy"/>
    <property type="evidence" value="ECO:0007669"/>
    <property type="project" value="InterPro"/>
</dbReference>
<keyword evidence="4" id="KW-0418">Kinase</keyword>
<dbReference type="PANTHER" id="PTHR24348">
    <property type="entry name" value="SERINE/THREONINE-PROTEIN KINASE UNC-51-RELATED"/>
    <property type="match status" value="1"/>
</dbReference>
<dbReference type="GO" id="GO:0004674">
    <property type="term" value="F:protein serine/threonine kinase activity"/>
    <property type="evidence" value="ECO:0007669"/>
    <property type="project" value="InterPro"/>
</dbReference>
<dbReference type="InterPro" id="IPR045269">
    <property type="entry name" value="Atg1-like"/>
</dbReference>
<evidence type="ECO:0000256" key="5">
    <source>
        <dbReference type="ARBA" id="ARBA00022840"/>
    </source>
</evidence>
<accession>A0A8S1M707</accession>
<dbReference type="GO" id="GO:0000407">
    <property type="term" value="C:phagophore assembly site"/>
    <property type="evidence" value="ECO:0007669"/>
    <property type="project" value="TreeGrafter"/>
</dbReference>
<evidence type="ECO:0000313" key="9">
    <source>
        <dbReference type="Proteomes" id="UP000692954"/>
    </source>
</evidence>
<reference evidence="8" key="1">
    <citation type="submission" date="2021-01" db="EMBL/GenBank/DDBJ databases">
        <authorList>
            <consortium name="Genoscope - CEA"/>
            <person name="William W."/>
        </authorList>
    </citation>
    <scope>NUCLEOTIDE SEQUENCE</scope>
</reference>
<dbReference type="OrthoDB" id="285462at2759"/>
<organism evidence="8 9">
    <name type="scientific">Paramecium sonneborni</name>
    <dbReference type="NCBI Taxonomy" id="65129"/>
    <lineage>
        <taxon>Eukaryota</taxon>
        <taxon>Sar</taxon>
        <taxon>Alveolata</taxon>
        <taxon>Ciliophora</taxon>
        <taxon>Intramacronucleata</taxon>
        <taxon>Oligohymenophorea</taxon>
        <taxon>Peniculida</taxon>
        <taxon>Parameciidae</taxon>
        <taxon>Paramecium</taxon>
    </lineage>
</organism>
<dbReference type="GO" id="GO:0000045">
    <property type="term" value="P:autophagosome assembly"/>
    <property type="evidence" value="ECO:0007669"/>
    <property type="project" value="TreeGrafter"/>
</dbReference>
<dbReference type="SMART" id="SM00220">
    <property type="entry name" value="S_TKc"/>
    <property type="match status" value="1"/>
</dbReference>
<evidence type="ECO:0000313" key="8">
    <source>
        <dbReference type="EMBL" id="CAD8076080.1"/>
    </source>
</evidence>
<sequence>MCTKKIGAYQMDLTTKLGRGAYGDVYLGQDLKSGLLIAIKQIALPNKDEKEVEKALNMANNEISIMRTIQDKNVVKFVDMVRTQNNLYLIMEYCNGGSLDKYICQKCRKDERYLAEKEAKIIMKQIVLGYKALYKCNIVHRDLKSANILIHDGVVKIADFGFSKFLEKTDEQLLYTYAGSPLYMAPQILQQKQYTNKADVWSMGIIFYEILFGKLPWHSITIPDLINKIQNEELNIPQLPVVSDLMKELIRKMLQKEEIDRICWKDVQNHAYFNEGMEFEFLTNLRNSYNEIEEETDDLKKSNAKKNIYFQQQNVVQHVFHAQQIQEQIQNACPGIIEAKQEIKLEKHKKNKNLDQMYKKQKEKVSIQQQMQIISDWVVHRKNKSAFLSSINSQLYDQYQSNLKNVLNEQLFWGFLFLLTKYQNSILFKMKCRLQSGRLDPNNQRFPNEDWKKFCKSKEGQTSLKVIEHDFQVINQFWDSIIPETLKSLQGTQDQLLLSILKVCNKNQIEKQSFDIIFKNATKAILEGVRLRIIQLKNNCSSQLLRFGQHLQNCLEMNQLFKFKGNKQVDFFKYYEQVENLTTQQILQKLNIQL</sequence>
<feature type="binding site" evidence="6">
    <location>
        <position position="40"/>
    </location>
    <ligand>
        <name>ATP</name>
        <dbReference type="ChEBI" id="CHEBI:30616"/>
    </ligand>
</feature>
<dbReference type="PANTHER" id="PTHR24348:SF22">
    <property type="entry name" value="NON-SPECIFIC SERINE_THREONINE PROTEIN KINASE"/>
    <property type="match status" value="1"/>
</dbReference>
<dbReference type="GO" id="GO:0005776">
    <property type="term" value="C:autophagosome"/>
    <property type="evidence" value="ECO:0007669"/>
    <property type="project" value="TreeGrafter"/>
</dbReference>
<dbReference type="PROSITE" id="PS50011">
    <property type="entry name" value="PROTEIN_KINASE_DOM"/>
    <property type="match status" value="1"/>
</dbReference>
<dbReference type="AlphaFoldDB" id="A0A8S1M707"/>
<evidence type="ECO:0000256" key="2">
    <source>
        <dbReference type="ARBA" id="ARBA00022679"/>
    </source>
</evidence>
<keyword evidence="9" id="KW-1185">Reference proteome</keyword>
<keyword evidence="2" id="KW-0808">Transferase</keyword>
<feature type="domain" description="Protein kinase" evidence="7">
    <location>
        <begin position="11"/>
        <end position="273"/>
    </location>
</feature>
<dbReference type="GO" id="GO:0016020">
    <property type="term" value="C:membrane"/>
    <property type="evidence" value="ECO:0007669"/>
    <property type="project" value="TreeGrafter"/>
</dbReference>
<gene>
    <name evidence="8" type="ORF">PSON_ATCC_30995.1.T0340168</name>
</gene>
<evidence type="ECO:0000259" key="7">
    <source>
        <dbReference type="PROSITE" id="PS50011"/>
    </source>
</evidence>
<dbReference type="InterPro" id="IPR008271">
    <property type="entry name" value="Ser/Thr_kinase_AS"/>
</dbReference>
<dbReference type="EMBL" id="CAJJDN010000034">
    <property type="protein sequence ID" value="CAD8076080.1"/>
    <property type="molecule type" value="Genomic_DNA"/>
</dbReference>
<comment type="subunit">
    <text evidence="1">Monomer.</text>
</comment>
<evidence type="ECO:0000256" key="1">
    <source>
        <dbReference type="ARBA" id="ARBA00011245"/>
    </source>
</evidence>
<evidence type="ECO:0000256" key="3">
    <source>
        <dbReference type="ARBA" id="ARBA00022741"/>
    </source>
</evidence>